<evidence type="ECO:0000259" key="2">
    <source>
        <dbReference type="Pfam" id="PF13358"/>
    </source>
</evidence>
<dbReference type="Gene3D" id="3.30.420.10">
    <property type="entry name" value="Ribonuclease H-like superfamily/Ribonuclease H"/>
    <property type="match status" value="1"/>
</dbReference>
<dbReference type="GO" id="GO:0003676">
    <property type="term" value="F:nucleic acid binding"/>
    <property type="evidence" value="ECO:0007669"/>
    <property type="project" value="InterPro"/>
</dbReference>
<sequence>MDEAAVRADSHRGTTWGKIGQTPVVEDSGGRFSINLISAVSPRGDMKFRTFEGRMNEDKYLEFLTELLRDTGKPIIVIADNASYHSGKFAKKCAQKSDGKVTLFHLPAYSPELNPDEQVWNHSKARLGKVFVQTKEHLVNEVRNILKSIQMSRSLIRSFFQMKDTRYAADAC</sequence>
<dbReference type="AlphaFoldDB" id="T1CWQ2"/>
<dbReference type="NCBIfam" id="NF033545">
    <property type="entry name" value="transpos_IS630"/>
    <property type="match status" value="1"/>
</dbReference>
<dbReference type="EMBL" id="AUZX01003548">
    <property type="protein sequence ID" value="EQD73609.1"/>
    <property type="molecule type" value="Genomic_DNA"/>
</dbReference>
<feature type="region of interest" description="Disordered" evidence="1">
    <location>
        <begin position="1"/>
        <end position="20"/>
    </location>
</feature>
<dbReference type="PANTHER" id="PTHR46564">
    <property type="entry name" value="TRANSPOSASE"/>
    <property type="match status" value="1"/>
</dbReference>
<dbReference type="InterPro" id="IPR038717">
    <property type="entry name" value="Tc1-like_DDE_dom"/>
</dbReference>
<proteinExistence type="predicted"/>
<organism evidence="3">
    <name type="scientific">mine drainage metagenome</name>
    <dbReference type="NCBI Taxonomy" id="410659"/>
    <lineage>
        <taxon>unclassified sequences</taxon>
        <taxon>metagenomes</taxon>
        <taxon>ecological metagenomes</taxon>
    </lineage>
</organism>
<dbReference type="InterPro" id="IPR036397">
    <property type="entry name" value="RNaseH_sf"/>
</dbReference>
<evidence type="ECO:0000256" key="1">
    <source>
        <dbReference type="SAM" id="MobiDB-lite"/>
    </source>
</evidence>
<name>T1CWQ2_9ZZZZ</name>
<evidence type="ECO:0000313" key="3">
    <source>
        <dbReference type="EMBL" id="EQD73609.1"/>
    </source>
</evidence>
<gene>
    <name evidence="3" type="ORF">B1A_04863</name>
</gene>
<comment type="caution">
    <text evidence="3">The sequence shown here is derived from an EMBL/GenBank/DDBJ whole genome shotgun (WGS) entry which is preliminary data.</text>
</comment>
<dbReference type="InterPro" id="IPR047655">
    <property type="entry name" value="Transpos_IS630-like"/>
</dbReference>
<reference evidence="3" key="1">
    <citation type="submission" date="2013-08" db="EMBL/GenBank/DDBJ databases">
        <authorList>
            <person name="Mendez C."/>
            <person name="Richter M."/>
            <person name="Ferrer M."/>
            <person name="Sanchez J."/>
        </authorList>
    </citation>
    <scope>NUCLEOTIDE SEQUENCE</scope>
</reference>
<feature type="domain" description="Tc1-like transposase DDE" evidence="2">
    <location>
        <begin position="1"/>
        <end position="138"/>
    </location>
</feature>
<protein>
    <submittedName>
        <fullName evidence="3">ISXoo2 transposase</fullName>
    </submittedName>
</protein>
<dbReference type="PANTHER" id="PTHR46564:SF1">
    <property type="entry name" value="TRANSPOSASE"/>
    <property type="match status" value="1"/>
</dbReference>
<feature type="compositionally biased region" description="Basic and acidic residues" evidence="1">
    <location>
        <begin position="1"/>
        <end position="12"/>
    </location>
</feature>
<dbReference type="Pfam" id="PF13358">
    <property type="entry name" value="DDE_3"/>
    <property type="match status" value="1"/>
</dbReference>
<accession>T1CWQ2</accession>
<reference evidence="3" key="2">
    <citation type="journal article" date="2014" name="ISME J.">
        <title>Microbial stratification in low pH oxic and suboxic macroscopic growths along an acid mine drainage.</title>
        <authorList>
            <person name="Mendez-Garcia C."/>
            <person name="Mesa V."/>
            <person name="Sprenger R.R."/>
            <person name="Richter M."/>
            <person name="Diez M.S."/>
            <person name="Solano J."/>
            <person name="Bargiela R."/>
            <person name="Golyshina O.V."/>
            <person name="Manteca A."/>
            <person name="Ramos J.L."/>
            <person name="Gallego J.R."/>
            <person name="Llorente I."/>
            <person name="Martins Dos Santos V.A."/>
            <person name="Jensen O.N."/>
            <person name="Pelaez A.I."/>
            <person name="Sanchez J."/>
            <person name="Ferrer M."/>
        </authorList>
    </citation>
    <scope>NUCLEOTIDE SEQUENCE</scope>
</reference>